<dbReference type="Gene3D" id="3.90.1300.10">
    <property type="entry name" value="Amidase signature (AS) domain"/>
    <property type="match status" value="1"/>
</dbReference>
<dbReference type="GO" id="GO:0004040">
    <property type="term" value="F:amidase activity"/>
    <property type="evidence" value="ECO:0007669"/>
    <property type="project" value="UniProtKB-EC"/>
</dbReference>
<evidence type="ECO:0000313" key="3">
    <source>
        <dbReference type="EMBL" id="MYL25402.1"/>
    </source>
</evidence>
<dbReference type="AlphaFoldDB" id="A0A9X4Y891"/>
<dbReference type="EMBL" id="WMEX01000001">
    <property type="protein sequence ID" value="MYL25402.1"/>
    <property type="molecule type" value="Genomic_DNA"/>
</dbReference>
<gene>
    <name evidence="3" type="ORF">GLW01_01190</name>
</gene>
<comment type="similarity">
    <text evidence="1">Belongs to the amidase family.</text>
</comment>
<name>A0A9X4Y891_9GAMM</name>
<dbReference type="PANTHER" id="PTHR11895">
    <property type="entry name" value="TRANSAMIDASE"/>
    <property type="match status" value="1"/>
</dbReference>
<evidence type="ECO:0000256" key="1">
    <source>
        <dbReference type="ARBA" id="ARBA00009199"/>
    </source>
</evidence>
<dbReference type="OrthoDB" id="8872210at2"/>
<organism evidence="3 4">
    <name type="scientific">Vreelandella halophila</name>
    <dbReference type="NCBI Taxonomy" id="86177"/>
    <lineage>
        <taxon>Bacteria</taxon>
        <taxon>Pseudomonadati</taxon>
        <taxon>Pseudomonadota</taxon>
        <taxon>Gammaproteobacteria</taxon>
        <taxon>Oceanospirillales</taxon>
        <taxon>Halomonadaceae</taxon>
        <taxon>Vreelandella</taxon>
    </lineage>
</organism>
<dbReference type="InterPro" id="IPR020556">
    <property type="entry name" value="Amidase_CS"/>
</dbReference>
<dbReference type="Pfam" id="PF01425">
    <property type="entry name" value="Amidase"/>
    <property type="match status" value="1"/>
</dbReference>
<comment type="caution">
    <text evidence="3">The sequence shown here is derived from an EMBL/GenBank/DDBJ whole genome shotgun (WGS) entry which is preliminary data.</text>
</comment>
<dbReference type="NCBIfam" id="NF005899">
    <property type="entry name" value="PRK07869.1"/>
    <property type="match status" value="1"/>
</dbReference>
<dbReference type="InterPro" id="IPR036928">
    <property type="entry name" value="AS_sf"/>
</dbReference>
<dbReference type="PROSITE" id="PS00571">
    <property type="entry name" value="AMIDASES"/>
    <property type="match status" value="1"/>
</dbReference>
<accession>A0A9X4Y891</accession>
<keyword evidence="3" id="KW-0378">Hydrolase</keyword>
<sequence length="466" mass="50583">MTDPTPKIHAFQDDALGNDDAVALKERLKRGTVSKQDVTRAAIERLRQLDPQLNALVAECFDEPRQSTPGRNGSLSGIPSLLKDNTDLKGIPSRHGSAAIQPHPARHDGAYAKEFLAAGLTLLGKTALPEFGFNATTEPAHDEPTRNPWNPAFSTGGSSGGSAAMVAAGAVPMAHANDGGGSIRIPAACCGLVGLKPTRGRHAVSETARPLPINVVSEGVVTRTVRDTALFHAEMERVHRNRKLPPIGHVQGPGQKRCRVGLMPDSINGTPTDEATRRAVEDTAHQLELNGHRIEPVAPPVDPSFPEDFKHYWGMLSFLATAGGRFAFGKGFDPEQVDGLSRGLYQRFRRNMHRLPAIITRLKRTRSQYARFFEDYDILLSPVLGHTTPELGWLHPDVPYDTLMERLSAYVSFTPYCNTAGGPALSMPMGWTEAGLPIGVHLAAGHGQERLLLELGYELESEQSCF</sequence>
<reference evidence="3 4" key="1">
    <citation type="submission" date="2019-11" db="EMBL/GenBank/DDBJ databases">
        <title>Genome sequences of 17 halophilic strains isolated from different environments.</title>
        <authorList>
            <person name="Furrow R.E."/>
        </authorList>
    </citation>
    <scope>NUCLEOTIDE SEQUENCE [LARGE SCALE GENOMIC DNA]</scope>
    <source>
        <strain evidence="3 4">22507_15_FS</strain>
    </source>
</reference>
<dbReference type="Proteomes" id="UP000460751">
    <property type="component" value="Unassembled WGS sequence"/>
</dbReference>
<dbReference type="RefSeq" id="WP_160897857.1">
    <property type="nucleotide sequence ID" value="NZ_WMEX01000001.1"/>
</dbReference>
<dbReference type="InterPro" id="IPR023631">
    <property type="entry name" value="Amidase_dom"/>
</dbReference>
<evidence type="ECO:0000313" key="4">
    <source>
        <dbReference type="Proteomes" id="UP000460751"/>
    </source>
</evidence>
<evidence type="ECO:0000259" key="2">
    <source>
        <dbReference type="Pfam" id="PF01425"/>
    </source>
</evidence>
<protein>
    <submittedName>
        <fullName evidence="3">Amidase</fullName>
        <ecNumber evidence="3">3.5.1.4</ecNumber>
    </submittedName>
</protein>
<keyword evidence="4" id="KW-1185">Reference proteome</keyword>
<feature type="domain" description="Amidase" evidence="2">
    <location>
        <begin position="37"/>
        <end position="453"/>
    </location>
</feature>
<dbReference type="PANTHER" id="PTHR11895:SF7">
    <property type="entry name" value="GLUTAMYL-TRNA(GLN) AMIDOTRANSFERASE SUBUNIT A, MITOCHONDRIAL"/>
    <property type="match status" value="1"/>
</dbReference>
<dbReference type="EC" id="3.5.1.4" evidence="3"/>
<dbReference type="SUPFAM" id="SSF75304">
    <property type="entry name" value="Amidase signature (AS) enzymes"/>
    <property type="match status" value="1"/>
</dbReference>
<proteinExistence type="inferred from homology"/>
<dbReference type="InterPro" id="IPR000120">
    <property type="entry name" value="Amidase"/>
</dbReference>